<name>A0A4Q2CZS1_9AGAR</name>
<dbReference type="STRING" id="2316362.A0A4Q2CZS1"/>
<dbReference type="InterPro" id="IPR056884">
    <property type="entry name" value="NPHP3-like_N"/>
</dbReference>
<reference evidence="4 5" key="1">
    <citation type="submission" date="2019-01" db="EMBL/GenBank/DDBJ databases">
        <title>Draft genome sequence of Psathyrella aberdarensis IHI B618.</title>
        <authorList>
            <person name="Buettner E."/>
            <person name="Kellner H."/>
        </authorList>
    </citation>
    <scope>NUCLEOTIDE SEQUENCE [LARGE SCALE GENOMIC DNA]</scope>
    <source>
        <strain evidence="4 5">IHI B618</strain>
    </source>
</reference>
<protein>
    <recommendedName>
        <fullName evidence="3">Nephrocystin 3-like N-terminal domain-containing protein</fullName>
    </recommendedName>
</protein>
<dbReference type="InterPro" id="IPR027417">
    <property type="entry name" value="P-loop_NTPase"/>
</dbReference>
<feature type="domain" description="Nephrocystin 3-like N-terminal" evidence="3">
    <location>
        <begin position="98"/>
        <end position="255"/>
    </location>
</feature>
<dbReference type="Pfam" id="PF24883">
    <property type="entry name" value="NPHP3_N"/>
    <property type="match status" value="1"/>
</dbReference>
<dbReference type="AlphaFoldDB" id="A0A4Q2CZS1"/>
<keyword evidence="5" id="KW-1185">Reference proteome</keyword>
<evidence type="ECO:0000256" key="2">
    <source>
        <dbReference type="SAM" id="MobiDB-lite"/>
    </source>
</evidence>
<dbReference type="Gene3D" id="3.40.50.300">
    <property type="entry name" value="P-loop containing nucleotide triphosphate hydrolases"/>
    <property type="match status" value="1"/>
</dbReference>
<evidence type="ECO:0000313" key="4">
    <source>
        <dbReference type="EMBL" id="RXW11666.1"/>
    </source>
</evidence>
<dbReference type="SUPFAM" id="SSF52540">
    <property type="entry name" value="P-loop containing nucleoside triphosphate hydrolases"/>
    <property type="match status" value="1"/>
</dbReference>
<evidence type="ECO:0000256" key="1">
    <source>
        <dbReference type="ARBA" id="ARBA00022737"/>
    </source>
</evidence>
<proteinExistence type="predicted"/>
<feature type="region of interest" description="Disordered" evidence="2">
    <location>
        <begin position="53"/>
        <end position="72"/>
    </location>
</feature>
<gene>
    <name evidence="4" type="ORF">EST38_g14190</name>
</gene>
<dbReference type="OrthoDB" id="3038309at2759"/>
<dbReference type="PANTHER" id="PTHR10039:SF14">
    <property type="entry name" value="NACHT DOMAIN-CONTAINING PROTEIN"/>
    <property type="match status" value="1"/>
</dbReference>
<organism evidence="4 5">
    <name type="scientific">Candolleomyces aberdarensis</name>
    <dbReference type="NCBI Taxonomy" id="2316362"/>
    <lineage>
        <taxon>Eukaryota</taxon>
        <taxon>Fungi</taxon>
        <taxon>Dikarya</taxon>
        <taxon>Basidiomycota</taxon>
        <taxon>Agaricomycotina</taxon>
        <taxon>Agaricomycetes</taxon>
        <taxon>Agaricomycetidae</taxon>
        <taxon>Agaricales</taxon>
        <taxon>Agaricineae</taxon>
        <taxon>Psathyrellaceae</taxon>
        <taxon>Candolleomyces</taxon>
    </lineage>
</organism>
<keyword evidence="1" id="KW-0677">Repeat</keyword>
<comment type="caution">
    <text evidence="4">The sequence shown here is derived from an EMBL/GenBank/DDBJ whole genome shotgun (WGS) entry which is preliminary data.</text>
</comment>
<dbReference type="Proteomes" id="UP000290288">
    <property type="component" value="Unassembled WGS sequence"/>
</dbReference>
<dbReference type="EMBL" id="SDEE01001702">
    <property type="protein sequence ID" value="RXW11666.1"/>
    <property type="molecule type" value="Genomic_DNA"/>
</dbReference>
<accession>A0A4Q2CZS1</accession>
<evidence type="ECO:0000259" key="3">
    <source>
        <dbReference type="Pfam" id="PF24883"/>
    </source>
</evidence>
<sequence>MADFPQYFENLTGAHHFRIDQQIINLIAGNHNQYTPPGVQDLVLLLNPIPDASHTRNRKKSPPDSECFPGTREEPIGEVTAWADSSMVVYPIAIARAPHVYWLHGFAGCGKSSISLEVAKKYAGSGRLLASYFFFRGAGERSTMNRFAATLASQLMTVIPATIPLIELSVCAEPGLLTGNASLSAQLEGLVYKPFQAVMSGRLLEETSTKGPFIIVIDGLDECEDKRGAEEFIDHMLKFFTLHPNIPLRIFVASRVEQHIRERLETDGVLLGDLNSHWPEKDIEKFLRESFHAVARRDRVIRAYIQAHGEWPKKLDMDMLLKHIGGSFVLASTIFKFIIQSATEEDVTTPMDRLPLTLELNGLDTLYTQTLARSQHLPHFHDIISTITLLTQLLPITAIADLLGIEVFEVVRVLLNLQAIIHVPGTDEKGRVTFCHTSLRDFLTTQNRSGSFFVPPSFHLRLSYYFFSYILEKGGNVGQHFERHWELFTELEASDIINEIEQFKARHPLHTDRLPYHAFLCSAFFFSLFVDKPQVSDSLSYLLTECTRQLALAAECPDHRIRLWLRGAFYFGLPDNFVRTVQFTEQVYEKLQHNLQCASTAIQAKTPDILKCQPRSTGKEHEYAVHVAVRALNPEPSSPHNANPGF</sequence>
<evidence type="ECO:0000313" key="5">
    <source>
        <dbReference type="Proteomes" id="UP000290288"/>
    </source>
</evidence>
<dbReference type="PANTHER" id="PTHR10039">
    <property type="entry name" value="AMELOGENIN"/>
    <property type="match status" value="1"/>
</dbReference>